<gene>
    <name evidence="10" type="ORF">AB1Y20_008059</name>
</gene>
<accession>A0AB34IUE1</accession>
<keyword evidence="4 5" id="KW-0539">Nucleus</keyword>
<feature type="domain" description="RNA polymerase III Rpc82 C -terminal" evidence="7">
    <location>
        <begin position="254"/>
        <end position="366"/>
    </location>
</feature>
<evidence type="ECO:0000256" key="3">
    <source>
        <dbReference type="ARBA" id="ARBA00023163"/>
    </source>
</evidence>
<evidence type="ECO:0000256" key="5">
    <source>
        <dbReference type="RuleBase" id="RU367076"/>
    </source>
</evidence>
<dbReference type="GO" id="GO:0005666">
    <property type="term" value="C:RNA polymerase III complex"/>
    <property type="evidence" value="ECO:0007669"/>
    <property type="project" value="UniProtKB-UniRule"/>
</dbReference>
<keyword evidence="11" id="KW-1185">Reference proteome</keyword>
<dbReference type="InterPro" id="IPR039748">
    <property type="entry name" value="RPC3"/>
</dbReference>
<dbReference type="Gene3D" id="1.10.10.10">
    <property type="entry name" value="Winged helix-like DNA-binding domain superfamily/Winged helix DNA-binding domain"/>
    <property type="match status" value="4"/>
</dbReference>
<dbReference type="InterPro" id="IPR008806">
    <property type="entry name" value="RNA_pol_III_Rpc82_C"/>
</dbReference>
<organism evidence="10 11">
    <name type="scientific">Prymnesium parvum</name>
    <name type="common">Toxic golden alga</name>
    <dbReference type="NCBI Taxonomy" id="97485"/>
    <lineage>
        <taxon>Eukaryota</taxon>
        <taxon>Haptista</taxon>
        <taxon>Haptophyta</taxon>
        <taxon>Prymnesiophyceae</taxon>
        <taxon>Prymnesiales</taxon>
        <taxon>Prymnesiaceae</taxon>
        <taxon>Prymnesium</taxon>
    </lineage>
</organism>
<comment type="similarity">
    <text evidence="5">Belongs to the eukaryotic RPC3/POLR3C RNA polymerase subunit family.</text>
</comment>
<evidence type="ECO:0000256" key="1">
    <source>
        <dbReference type="ARBA" id="ARBA00004123"/>
    </source>
</evidence>
<comment type="subunit">
    <text evidence="5">Component of the RNA polymerase III (Pol III) complex consisting of 17 subunits.</text>
</comment>
<comment type="subcellular location">
    <subcellularLocation>
        <location evidence="1 5">Nucleus</location>
    </subcellularLocation>
</comment>
<sequence>MQEHGPEARRYAAHILRADFGEVVEKVASRLLTHGPAALSDLVRTLQLPQAHIKNALLVLTQQNIVESMPRTDADGSTTITRGAHVLYKVLIDPVLFRPWFPRMLVLARELFGNDAVLLLEQLFVCGRLSSEDLLHRAAAQYAAQHNLGPGDKREGAKLLSLHAVASQLQAAQFICHAPVLPAALLEKEAKGLHSSQPASHQPLPSTGGRKRKGKDLTPVLAKKPPSFNYSASTAIGVANAPIVGMLGGQPLPSSVGNALWRANVTRFVTEIRHQSMMSLVEDKLDLTARELVRFALEMQSLANSEKPSCTAPFTIDQLLSKCGSTLDGNAASWQLVCNYMDTMCNDPLCKMASTLNGKYILNLSEMGSAIKQLVLENAIRERFGEMPSRLYKLLLRSHAQGGGYGERKPPQKLELKQMAEMSLLPEREARPFMMRFLRHEYVCLQEVARSNDHNPKTTTFLWYVDLPMAYKKLEQEMLKTLCSLLARLEYEEKQQVHAFAALQTEGVAFDDFLERLTENERREVQLAQRKADLLNNTILHIHHTMMLLRTV</sequence>
<evidence type="ECO:0000256" key="6">
    <source>
        <dbReference type="SAM" id="MobiDB-lite"/>
    </source>
</evidence>
<dbReference type="Proteomes" id="UP001515480">
    <property type="component" value="Unassembled WGS sequence"/>
</dbReference>
<evidence type="ECO:0000259" key="8">
    <source>
        <dbReference type="Pfam" id="PF08221"/>
    </source>
</evidence>
<dbReference type="Pfam" id="PF05645">
    <property type="entry name" value="RNA_pol_Rpc82"/>
    <property type="match status" value="1"/>
</dbReference>
<dbReference type="PANTHER" id="PTHR12949:SF0">
    <property type="entry name" value="DNA-DIRECTED RNA POLYMERASE III SUBUNIT RPC3"/>
    <property type="match status" value="1"/>
</dbReference>
<dbReference type="InterPro" id="IPR013197">
    <property type="entry name" value="RNA_pol_III_RPC82-rel_HTH"/>
</dbReference>
<dbReference type="Pfam" id="PF08221">
    <property type="entry name" value="HTH_9"/>
    <property type="match status" value="1"/>
</dbReference>
<evidence type="ECO:0000313" key="11">
    <source>
        <dbReference type="Proteomes" id="UP001515480"/>
    </source>
</evidence>
<comment type="caution">
    <text evidence="10">The sequence shown here is derived from an EMBL/GenBank/DDBJ whole genome shotgun (WGS) entry which is preliminary data.</text>
</comment>
<dbReference type="InterPro" id="IPR036388">
    <property type="entry name" value="WH-like_DNA-bd_sf"/>
</dbReference>
<dbReference type="EMBL" id="JBGBPQ010000018">
    <property type="protein sequence ID" value="KAL1507209.1"/>
    <property type="molecule type" value="Genomic_DNA"/>
</dbReference>
<evidence type="ECO:0000313" key="10">
    <source>
        <dbReference type="EMBL" id="KAL1507209.1"/>
    </source>
</evidence>
<dbReference type="InterPro" id="IPR055207">
    <property type="entry name" value="POLR3C_WHD"/>
</dbReference>
<keyword evidence="3 5" id="KW-0804">Transcription</keyword>
<feature type="region of interest" description="Disordered" evidence="6">
    <location>
        <begin position="192"/>
        <end position="222"/>
    </location>
</feature>
<evidence type="ECO:0000259" key="9">
    <source>
        <dbReference type="Pfam" id="PF22536"/>
    </source>
</evidence>
<reference evidence="10 11" key="1">
    <citation type="journal article" date="2024" name="Science">
        <title>Giant polyketide synthase enzymes in the biosynthesis of giant marine polyether toxins.</title>
        <authorList>
            <person name="Fallon T.R."/>
            <person name="Shende V.V."/>
            <person name="Wierzbicki I.H."/>
            <person name="Pendleton A.L."/>
            <person name="Watervoot N.F."/>
            <person name="Auber R.P."/>
            <person name="Gonzalez D.J."/>
            <person name="Wisecaver J.H."/>
            <person name="Moore B.S."/>
        </authorList>
    </citation>
    <scope>NUCLEOTIDE SEQUENCE [LARGE SCALE GENOMIC DNA]</scope>
    <source>
        <strain evidence="10 11">12B1</strain>
    </source>
</reference>
<name>A0AB34IUE1_PRYPA</name>
<feature type="domain" description="DNA-directed RNA polymerase III subunit RPC3 winged-helix" evidence="9">
    <location>
        <begin position="376"/>
        <end position="465"/>
    </location>
</feature>
<dbReference type="AlphaFoldDB" id="A0AB34IUE1"/>
<feature type="domain" description="RNA polymerase III subunit RPC82-related helix-turn-helix" evidence="8">
    <location>
        <begin position="12"/>
        <end position="66"/>
    </location>
</feature>
<dbReference type="Pfam" id="PF22536">
    <property type="entry name" value="WHD_POLR3C"/>
    <property type="match status" value="1"/>
</dbReference>
<evidence type="ECO:0000256" key="2">
    <source>
        <dbReference type="ARBA" id="ARBA00022478"/>
    </source>
</evidence>
<feature type="compositionally biased region" description="Polar residues" evidence="6">
    <location>
        <begin position="194"/>
        <end position="205"/>
    </location>
</feature>
<evidence type="ECO:0000259" key="7">
    <source>
        <dbReference type="Pfam" id="PF05645"/>
    </source>
</evidence>
<evidence type="ECO:0000256" key="4">
    <source>
        <dbReference type="ARBA" id="ARBA00023242"/>
    </source>
</evidence>
<proteinExistence type="inferred from homology"/>
<protein>
    <recommendedName>
        <fullName evidence="5">DNA-directed RNA polymerase III subunit RPC3</fullName>
        <shortName evidence="5">RNA polymerase III subunit C3</shortName>
    </recommendedName>
</protein>
<dbReference type="PANTHER" id="PTHR12949">
    <property type="entry name" value="RNA POLYMERASE III DNA DIRECTED -RELATED"/>
    <property type="match status" value="1"/>
</dbReference>
<dbReference type="GO" id="GO:0006351">
    <property type="term" value="P:DNA-templated transcription"/>
    <property type="evidence" value="ECO:0007669"/>
    <property type="project" value="InterPro"/>
</dbReference>
<comment type="function">
    <text evidence="5">DNA-dependent RNA polymerase catalyzes the transcription of DNA into RNA using the four ribonucleoside triphosphates as substrates. Specific core component of RNA polymerase III which synthesizes small RNAs, such as 5S rRNA and tRNAs.</text>
</comment>
<dbReference type="GO" id="GO:0003697">
    <property type="term" value="F:single-stranded DNA binding"/>
    <property type="evidence" value="ECO:0007669"/>
    <property type="project" value="UniProtKB-UniRule"/>
</dbReference>
<keyword evidence="2 5" id="KW-0240">DNA-directed RNA polymerase</keyword>